<dbReference type="Proteomes" id="UP001596303">
    <property type="component" value="Unassembled WGS sequence"/>
</dbReference>
<organism evidence="1 2">
    <name type="scientific">Ponticaulis profundi</name>
    <dbReference type="NCBI Taxonomy" id="2665222"/>
    <lineage>
        <taxon>Bacteria</taxon>
        <taxon>Pseudomonadati</taxon>
        <taxon>Pseudomonadota</taxon>
        <taxon>Alphaproteobacteria</taxon>
        <taxon>Hyphomonadales</taxon>
        <taxon>Hyphomonadaceae</taxon>
        <taxon>Ponticaulis</taxon>
    </lineage>
</organism>
<comment type="caution">
    <text evidence="1">The sequence shown here is derived from an EMBL/GenBank/DDBJ whole genome shotgun (WGS) entry which is preliminary data.</text>
</comment>
<reference evidence="2" key="1">
    <citation type="journal article" date="2019" name="Int. J. Syst. Evol. Microbiol.">
        <title>The Global Catalogue of Microorganisms (GCM) 10K type strain sequencing project: providing services to taxonomists for standard genome sequencing and annotation.</title>
        <authorList>
            <consortium name="The Broad Institute Genomics Platform"/>
            <consortium name="The Broad Institute Genome Sequencing Center for Infectious Disease"/>
            <person name="Wu L."/>
            <person name="Ma J."/>
        </authorList>
    </citation>
    <scope>NUCLEOTIDE SEQUENCE [LARGE SCALE GENOMIC DNA]</scope>
    <source>
        <strain evidence="2">CGMCC-1.15741</strain>
    </source>
</reference>
<protein>
    <submittedName>
        <fullName evidence="1">Uncharacterized protein</fullName>
    </submittedName>
</protein>
<gene>
    <name evidence="1" type="ORF">ACFQDM_09975</name>
</gene>
<sequence length="123" mass="13517">MTEENIAIALSPAQKDFPYNEAEGAISVCRGKFARNIIINPSLSNGMLNGFEQRSCPYQMTQTPTGLQICSGERTPVSIPIETIRGIKMSEKAIGWVMLLDPMPMPTGGCSEPIRTDWTPKQN</sequence>
<accession>A0ABW1SB21</accession>
<evidence type="ECO:0000313" key="1">
    <source>
        <dbReference type="EMBL" id="MFC6198409.1"/>
    </source>
</evidence>
<proteinExistence type="predicted"/>
<name>A0ABW1SB21_9PROT</name>
<keyword evidence="2" id="KW-1185">Reference proteome</keyword>
<dbReference type="EMBL" id="JBHSSW010000012">
    <property type="protein sequence ID" value="MFC6198409.1"/>
    <property type="molecule type" value="Genomic_DNA"/>
</dbReference>
<evidence type="ECO:0000313" key="2">
    <source>
        <dbReference type="Proteomes" id="UP001596303"/>
    </source>
</evidence>
<dbReference type="RefSeq" id="WP_377378595.1">
    <property type="nucleotide sequence ID" value="NZ_JBHSSW010000012.1"/>
</dbReference>